<accession>A0A9P9WUI3</accession>
<dbReference type="Proteomes" id="UP000829685">
    <property type="component" value="Unassembled WGS sequence"/>
</dbReference>
<protein>
    <recommendedName>
        <fullName evidence="1">DUF5672 domain-containing protein</fullName>
    </recommendedName>
</protein>
<reference evidence="2" key="1">
    <citation type="submission" date="2021-03" db="EMBL/GenBank/DDBJ databases">
        <title>Revisited historic fungal species revealed as producer of novel bioactive compounds through whole genome sequencing and comparative genomics.</title>
        <authorList>
            <person name="Vignolle G.A."/>
            <person name="Hochenegger N."/>
            <person name="Mach R.L."/>
            <person name="Mach-Aigner A.R."/>
            <person name="Javad Rahimi M."/>
            <person name="Salim K.A."/>
            <person name="Chan C.M."/>
            <person name="Lim L.B.L."/>
            <person name="Cai F."/>
            <person name="Druzhinina I.S."/>
            <person name="U'Ren J.M."/>
            <person name="Derntl C."/>
        </authorList>
    </citation>
    <scope>NUCLEOTIDE SEQUENCE</scope>
    <source>
        <strain evidence="2">TUCIM 5799</strain>
    </source>
</reference>
<dbReference type="InterPro" id="IPR043729">
    <property type="entry name" value="DUF5672"/>
</dbReference>
<feature type="domain" description="DUF5672" evidence="1">
    <location>
        <begin position="243"/>
        <end position="400"/>
    </location>
</feature>
<gene>
    <name evidence="2" type="ORF">JX265_002471</name>
</gene>
<keyword evidence="3" id="KW-1185">Reference proteome</keyword>
<dbReference type="EMBL" id="JAFIMR010000004">
    <property type="protein sequence ID" value="KAI1879517.1"/>
    <property type="molecule type" value="Genomic_DNA"/>
</dbReference>
<evidence type="ECO:0000313" key="3">
    <source>
        <dbReference type="Proteomes" id="UP000829685"/>
    </source>
</evidence>
<dbReference type="AlphaFoldDB" id="A0A9P9WUI3"/>
<dbReference type="Pfam" id="PF18922">
    <property type="entry name" value="DUF5672"/>
    <property type="match status" value="1"/>
</dbReference>
<sequence>MGGLSSLENRGGAPMHPATWSDVCAKLKISDEDRTTTSNILHETFPSFGRNEEGTCKSELRHGSEFQLGVHYTAYSSRSCFLYHAASRKLARYSICLRPSGVLVDDTVSGPPGTLRPPRLWERFVIPTRPRPFGEYSISDLATPSVGQETTDSALLGVGGDGHIDTTTPSQADLQKTPKIKQHMDRAAVIIENRPLENLIPVMLHFHSVLGPEWPLIFYTIPTTSDALMASAPFSRAVDEGRITIRYLPPEVSFSNHRAVSLFLTEPWLWADLAPYDKILMFQDDSIICSASGARADDFLEYDLIGAPIAPYYGQGYNGGLSIRSRALVLDLLARFSYANDSAVPGAPANMQFEDQWLYTRMQQLPPRPDGSPAARLPSDEVAGSFAVETVWQDRPFGFHQPVRWQKDNMEKIVQYCPEVGMISGAAFF</sequence>
<evidence type="ECO:0000313" key="2">
    <source>
        <dbReference type="EMBL" id="KAI1879517.1"/>
    </source>
</evidence>
<comment type="caution">
    <text evidence="2">The sequence shown here is derived from an EMBL/GenBank/DDBJ whole genome shotgun (WGS) entry which is preliminary data.</text>
</comment>
<proteinExistence type="predicted"/>
<evidence type="ECO:0000259" key="1">
    <source>
        <dbReference type="Pfam" id="PF18922"/>
    </source>
</evidence>
<name>A0A9P9WUI3_9PEZI</name>
<organism evidence="2 3">
    <name type="scientific">Neoarthrinium moseri</name>
    <dbReference type="NCBI Taxonomy" id="1658444"/>
    <lineage>
        <taxon>Eukaryota</taxon>
        <taxon>Fungi</taxon>
        <taxon>Dikarya</taxon>
        <taxon>Ascomycota</taxon>
        <taxon>Pezizomycotina</taxon>
        <taxon>Sordariomycetes</taxon>
        <taxon>Xylariomycetidae</taxon>
        <taxon>Amphisphaeriales</taxon>
        <taxon>Apiosporaceae</taxon>
        <taxon>Neoarthrinium</taxon>
    </lineage>
</organism>